<dbReference type="GO" id="GO:0016812">
    <property type="term" value="F:hydrolase activity, acting on carbon-nitrogen (but not peptide) bonds, in cyclic amides"/>
    <property type="evidence" value="ECO:0007669"/>
    <property type="project" value="TreeGrafter"/>
</dbReference>
<dbReference type="InterPro" id="IPR011059">
    <property type="entry name" value="Metal-dep_hydrolase_composite"/>
</dbReference>
<feature type="domain" description="Amidohydrolase-related" evidence="3">
    <location>
        <begin position="297"/>
        <end position="434"/>
    </location>
</feature>
<dbReference type="InterPro" id="IPR032466">
    <property type="entry name" value="Metal_Hydrolase"/>
</dbReference>
<name>A0A846XJU5_9NOCA</name>
<evidence type="ECO:0000313" key="5">
    <source>
        <dbReference type="Proteomes" id="UP000565715"/>
    </source>
</evidence>
<evidence type="ECO:0000259" key="3">
    <source>
        <dbReference type="Pfam" id="PF01979"/>
    </source>
</evidence>
<dbReference type="SUPFAM" id="SSF51338">
    <property type="entry name" value="Composite domain of metallo-dependent hydrolases"/>
    <property type="match status" value="1"/>
</dbReference>
<dbReference type="SUPFAM" id="SSF51556">
    <property type="entry name" value="Metallo-dependent hydrolases"/>
    <property type="match status" value="1"/>
</dbReference>
<comment type="similarity">
    <text evidence="2">Belongs to the metallo-dependent hydrolases superfamily. Hydantoinase/dihydropyrimidinase family.</text>
</comment>
<dbReference type="Proteomes" id="UP000565715">
    <property type="component" value="Unassembled WGS sequence"/>
</dbReference>
<gene>
    <name evidence="4" type="ORF">HGA13_21385</name>
</gene>
<comment type="cofactor">
    <cofactor evidence="1">
        <name>Zn(2+)</name>
        <dbReference type="ChEBI" id="CHEBI:29105"/>
    </cofactor>
</comment>
<reference evidence="4 5" key="1">
    <citation type="submission" date="2020-04" db="EMBL/GenBank/DDBJ databases">
        <title>MicrobeNet Type strains.</title>
        <authorList>
            <person name="Nicholson A.C."/>
        </authorList>
    </citation>
    <scope>NUCLEOTIDE SEQUENCE [LARGE SCALE GENOMIC DNA]</scope>
    <source>
        <strain evidence="4 5">DSM 45078</strain>
    </source>
</reference>
<proteinExistence type="inferred from homology"/>
<dbReference type="InterPro" id="IPR006680">
    <property type="entry name" value="Amidohydro-rel"/>
</dbReference>
<dbReference type="Gene3D" id="2.30.40.10">
    <property type="entry name" value="Urease, subunit C, domain 1"/>
    <property type="match status" value="1"/>
</dbReference>
<evidence type="ECO:0000256" key="1">
    <source>
        <dbReference type="ARBA" id="ARBA00001947"/>
    </source>
</evidence>
<dbReference type="GO" id="GO:0005829">
    <property type="term" value="C:cytosol"/>
    <property type="evidence" value="ECO:0007669"/>
    <property type="project" value="TreeGrafter"/>
</dbReference>
<dbReference type="Pfam" id="PF01979">
    <property type="entry name" value="Amidohydro_1"/>
    <property type="match status" value="1"/>
</dbReference>
<dbReference type="Gene3D" id="3.20.20.140">
    <property type="entry name" value="Metal-dependent hydrolases"/>
    <property type="match status" value="1"/>
</dbReference>
<dbReference type="RefSeq" id="WP_068047840.1">
    <property type="nucleotide sequence ID" value="NZ_JAAXOO010000005.1"/>
</dbReference>
<dbReference type="PANTHER" id="PTHR11647:SF1">
    <property type="entry name" value="COLLAPSIN RESPONSE MEDIATOR PROTEIN"/>
    <property type="match status" value="1"/>
</dbReference>
<dbReference type="PANTHER" id="PTHR11647">
    <property type="entry name" value="HYDRANTOINASE/DIHYDROPYRIMIDINASE FAMILY MEMBER"/>
    <property type="match status" value="1"/>
</dbReference>
<dbReference type="EMBL" id="JAAXOO010000005">
    <property type="protein sequence ID" value="NKY35605.1"/>
    <property type="molecule type" value="Genomic_DNA"/>
</dbReference>
<dbReference type="AlphaFoldDB" id="A0A846XJU5"/>
<evidence type="ECO:0000313" key="4">
    <source>
        <dbReference type="EMBL" id="NKY35605.1"/>
    </source>
</evidence>
<keyword evidence="4" id="KW-0378">Hydrolase</keyword>
<accession>A0A846XJU5</accession>
<evidence type="ECO:0000256" key="2">
    <source>
        <dbReference type="ARBA" id="ARBA00008829"/>
    </source>
</evidence>
<sequence>MTGEYDLRLHGGRVYLHGEGLSDVDVLVRDGRVAGIVAPDAPEQAREVIELRGAMVLPGAIDPHVHLGKDIRVPRDPDDADLETASAVAGGVTTMLAYLMSSQPYEDVFTAARDVMAAHARTDFGFHFVLGTPEHLKALPSYVTELGVSSFKFFMNFRGDEGKYLGMPGNDDAFMYDILGLTADHGAMVNPHPENVELVWRLREQPRDESKGPLWAWHNSRPAYVEAEAQQRVSYLASVTGASMYAVHTSSEAALAATRMHRAGYPNLFVETCTQYLTLSTESSCGTYGKVNPPLRPPTDVEALWAGLASGEVDTVGSDHNARHRTNKEKDIWSASAGFPGLGAMLPLTLSEGLARGVALERLVDATSTRSAKLFGMYPRKGTIAVGSDADLVVIDTGAPATITAATQHSAAEYTPWEGREVPLSVRHTIVGGHFAVRDGVLAEAPTGRYLSRPKSGAAALAALADTSNPSKKEDRL</sequence>
<comment type="caution">
    <text evidence="4">The sequence shown here is derived from an EMBL/GenBank/DDBJ whole genome shotgun (WGS) entry which is preliminary data.</text>
</comment>
<organism evidence="4 5">
    <name type="scientific">Nocardia speluncae</name>
    <dbReference type="NCBI Taxonomy" id="419477"/>
    <lineage>
        <taxon>Bacteria</taxon>
        <taxon>Bacillati</taxon>
        <taxon>Actinomycetota</taxon>
        <taxon>Actinomycetes</taxon>
        <taxon>Mycobacteriales</taxon>
        <taxon>Nocardiaceae</taxon>
        <taxon>Nocardia</taxon>
    </lineage>
</organism>
<dbReference type="FunFam" id="3.20.20.140:FF:000174">
    <property type="entry name" value="Dihydropyrimidinase-related protein 2"/>
    <property type="match status" value="1"/>
</dbReference>
<dbReference type="InterPro" id="IPR050378">
    <property type="entry name" value="Metallo-dep_Hydrolases_sf"/>
</dbReference>
<keyword evidence="5" id="KW-1185">Reference proteome</keyword>
<protein>
    <submittedName>
        <fullName evidence="4">Amidohydrolase family protein</fullName>
    </submittedName>
</protein>